<proteinExistence type="predicted"/>
<comment type="subcellular location">
    <subcellularLocation>
        <location evidence="1">Nucleus</location>
    </subcellularLocation>
</comment>
<dbReference type="EMBL" id="CH981525">
    <property type="protein sequence ID" value="EDK43532.1"/>
    <property type="molecule type" value="Genomic_DNA"/>
</dbReference>
<feature type="compositionally biased region" description="Basic and acidic residues" evidence="5">
    <location>
        <begin position="345"/>
        <end position="362"/>
    </location>
</feature>
<dbReference type="STRING" id="379508.A5DWH4"/>
<accession>A5DWH4</accession>
<evidence type="ECO:0000256" key="2">
    <source>
        <dbReference type="ARBA" id="ARBA00017589"/>
    </source>
</evidence>
<sequence length="478" mass="54005">MTMDATAEEVEYLSREIVKNSRPISYREFSHLLDIHLSRAKLILYEYYKKNQSTLSASFLISGIGNDGCRLIQFCENEKIADEREREFKQISTIHIYCVHKKDSSFTLNDLALEGLKTRSSLDEIEKYEKNGIIIGPKLSFAQATPLSSVPASSPVVKTLEKEARKQPSSTVKSAGLSSSYVSRKQQQQQLQQTMPEKKSALTYTSRKPSSSNTTNDKSNSIPQKRAHTEPETPVLKYQYKSRKLEAKQPRERVIVSSHNPEDEEELEEEEEAQGEESGGFEFDNEKGDGERQGIRGSFKETRPPPKTKLSDIFNDDDDDEDFEFSDDTKSQVIEEVKLEDDESRNETDKVRTNDTVETGKQEDDDGDDDDQLFVSSQEPAVTEEGEGELRNENNTQAAENANEEGDEDGDLVEELDEEGYTVVKRKPRPVTRPKYSTTSRKTSNRAAPQSLKPAGKKANDGNKKKTQSSLMSFFGKK</sequence>
<dbReference type="PANTHER" id="PTHR17598:SF13">
    <property type="entry name" value="DNA POLYMERASE DELTA SUBUNIT 3"/>
    <property type="match status" value="1"/>
</dbReference>
<dbReference type="KEGG" id="lel:PVL30_001682"/>
<dbReference type="InParanoid" id="A5DWH4"/>
<dbReference type="GO" id="GO:0006271">
    <property type="term" value="P:DNA strand elongation involved in DNA replication"/>
    <property type="evidence" value="ECO:0007669"/>
    <property type="project" value="TreeGrafter"/>
</dbReference>
<dbReference type="Gene3D" id="3.90.1030.20">
    <property type="entry name" value="DNA polymerase delta, p66 (Cdc27) subunit, wHTH domain"/>
    <property type="match status" value="1"/>
</dbReference>
<evidence type="ECO:0000313" key="7">
    <source>
        <dbReference type="Proteomes" id="UP000001996"/>
    </source>
</evidence>
<evidence type="ECO:0000256" key="1">
    <source>
        <dbReference type="ARBA" id="ARBA00004123"/>
    </source>
</evidence>
<feature type="compositionally biased region" description="Basic and acidic residues" evidence="5">
    <location>
        <begin position="243"/>
        <end position="254"/>
    </location>
</feature>
<evidence type="ECO:0000256" key="3">
    <source>
        <dbReference type="ARBA" id="ARBA00022705"/>
    </source>
</evidence>
<dbReference type="GO" id="GO:1904161">
    <property type="term" value="P:DNA synthesis involved in UV-damage excision repair"/>
    <property type="evidence" value="ECO:0007669"/>
    <property type="project" value="TreeGrafter"/>
</dbReference>
<dbReference type="InterPro" id="IPR019038">
    <property type="entry name" value="POLD3"/>
</dbReference>
<dbReference type="PANTHER" id="PTHR17598">
    <property type="entry name" value="DNA POLYMERASE DELTA SUBUNIT 3"/>
    <property type="match status" value="1"/>
</dbReference>
<feature type="compositionally biased region" description="Acidic residues" evidence="5">
    <location>
        <begin position="402"/>
        <end position="420"/>
    </location>
</feature>
<gene>
    <name evidence="6" type="ORF">LELG_01710</name>
</gene>
<dbReference type="GeneID" id="5234127"/>
<dbReference type="AlphaFoldDB" id="A5DWH4"/>
<protein>
    <recommendedName>
        <fullName evidence="2">DNA polymerase delta subunit 3</fullName>
    </recommendedName>
</protein>
<dbReference type="OMA" id="SANEVAY"/>
<keyword evidence="4" id="KW-0539">Nucleus</keyword>
<feature type="compositionally biased region" description="Polar residues" evidence="5">
    <location>
        <begin position="167"/>
        <end position="185"/>
    </location>
</feature>
<feature type="region of interest" description="Disordered" evidence="5">
    <location>
        <begin position="149"/>
        <end position="478"/>
    </location>
</feature>
<dbReference type="Proteomes" id="UP000001996">
    <property type="component" value="Unassembled WGS sequence"/>
</dbReference>
<dbReference type="VEuPathDB" id="FungiDB:LELG_01710"/>
<feature type="compositionally biased region" description="Basic and acidic residues" evidence="5">
    <location>
        <begin position="284"/>
        <end position="304"/>
    </location>
</feature>
<feature type="compositionally biased region" description="Acidic residues" evidence="5">
    <location>
        <begin position="314"/>
        <end position="326"/>
    </location>
</feature>
<feature type="compositionally biased region" description="Polar residues" evidence="5">
    <location>
        <begin position="435"/>
        <end position="448"/>
    </location>
</feature>
<feature type="compositionally biased region" description="Acidic residues" evidence="5">
    <location>
        <begin position="363"/>
        <end position="372"/>
    </location>
</feature>
<keyword evidence="7" id="KW-1185">Reference proteome</keyword>
<organism evidence="6 7">
    <name type="scientific">Lodderomyces elongisporus (strain ATCC 11503 / CBS 2605 / JCM 1781 / NBRC 1676 / NRRL YB-4239)</name>
    <name type="common">Yeast</name>
    <name type="synonym">Saccharomyces elongisporus</name>
    <dbReference type="NCBI Taxonomy" id="379508"/>
    <lineage>
        <taxon>Eukaryota</taxon>
        <taxon>Fungi</taxon>
        <taxon>Dikarya</taxon>
        <taxon>Ascomycota</taxon>
        <taxon>Saccharomycotina</taxon>
        <taxon>Pichiomycetes</taxon>
        <taxon>Debaryomycetaceae</taxon>
        <taxon>Candida/Lodderomyces clade</taxon>
        <taxon>Lodderomyces</taxon>
    </lineage>
</organism>
<keyword evidence="3" id="KW-0235">DNA replication</keyword>
<name>A5DWH4_LODEL</name>
<evidence type="ECO:0000256" key="5">
    <source>
        <dbReference type="SAM" id="MobiDB-lite"/>
    </source>
</evidence>
<dbReference type="GO" id="GO:0043625">
    <property type="term" value="C:delta DNA polymerase complex"/>
    <property type="evidence" value="ECO:0007669"/>
    <property type="project" value="InterPro"/>
</dbReference>
<evidence type="ECO:0000256" key="4">
    <source>
        <dbReference type="ARBA" id="ARBA00023242"/>
    </source>
</evidence>
<evidence type="ECO:0000313" key="6">
    <source>
        <dbReference type="EMBL" id="EDK43532.1"/>
    </source>
</evidence>
<feature type="compositionally biased region" description="Acidic residues" evidence="5">
    <location>
        <begin position="262"/>
        <end position="275"/>
    </location>
</feature>
<dbReference type="GO" id="GO:0003887">
    <property type="term" value="F:DNA-directed DNA polymerase activity"/>
    <property type="evidence" value="ECO:0007669"/>
    <property type="project" value="TreeGrafter"/>
</dbReference>
<feature type="compositionally biased region" description="Basic and acidic residues" evidence="5">
    <location>
        <begin position="327"/>
        <end position="337"/>
    </location>
</feature>
<dbReference type="InterPro" id="IPR041913">
    <property type="entry name" value="POLD3_sf"/>
</dbReference>
<reference evidence="6 7" key="1">
    <citation type="journal article" date="2009" name="Nature">
        <title>Evolution of pathogenicity and sexual reproduction in eight Candida genomes.</title>
        <authorList>
            <person name="Butler G."/>
            <person name="Rasmussen M.D."/>
            <person name="Lin M.F."/>
            <person name="Santos M.A."/>
            <person name="Sakthikumar S."/>
            <person name="Munro C.A."/>
            <person name="Rheinbay E."/>
            <person name="Grabherr M."/>
            <person name="Forche A."/>
            <person name="Reedy J.L."/>
            <person name="Agrafioti I."/>
            <person name="Arnaud M.B."/>
            <person name="Bates S."/>
            <person name="Brown A.J."/>
            <person name="Brunke S."/>
            <person name="Costanzo M.C."/>
            <person name="Fitzpatrick D.A."/>
            <person name="de Groot P.W."/>
            <person name="Harris D."/>
            <person name="Hoyer L.L."/>
            <person name="Hube B."/>
            <person name="Klis F.M."/>
            <person name="Kodira C."/>
            <person name="Lennard N."/>
            <person name="Logue M.E."/>
            <person name="Martin R."/>
            <person name="Neiman A.M."/>
            <person name="Nikolaou E."/>
            <person name="Quail M.A."/>
            <person name="Quinn J."/>
            <person name="Santos M.C."/>
            <person name="Schmitzberger F.F."/>
            <person name="Sherlock G."/>
            <person name="Shah P."/>
            <person name="Silverstein K.A."/>
            <person name="Skrzypek M.S."/>
            <person name="Soll D."/>
            <person name="Staggs R."/>
            <person name="Stansfield I."/>
            <person name="Stumpf M.P."/>
            <person name="Sudbery P.E."/>
            <person name="Srikantha T."/>
            <person name="Zeng Q."/>
            <person name="Berman J."/>
            <person name="Berriman M."/>
            <person name="Heitman J."/>
            <person name="Gow N.A."/>
            <person name="Lorenz M.C."/>
            <person name="Birren B.W."/>
            <person name="Kellis M."/>
            <person name="Cuomo C.A."/>
        </authorList>
    </citation>
    <scope>NUCLEOTIDE SEQUENCE [LARGE SCALE GENOMIC DNA]</scope>
    <source>
        <strain evidence="7">ATCC 11503 / BCRC 21390 / CBS 2605 / JCM 1781 / NBRC 1676 / NRRL YB-4239</strain>
    </source>
</reference>
<feature type="compositionally biased region" description="Low complexity" evidence="5">
    <location>
        <begin position="210"/>
        <end position="221"/>
    </location>
</feature>
<dbReference type="GO" id="GO:0006297">
    <property type="term" value="P:nucleotide-excision repair, DNA gap filling"/>
    <property type="evidence" value="ECO:0007669"/>
    <property type="project" value="TreeGrafter"/>
</dbReference>
<dbReference type="eggNOG" id="ENOG502SEDK">
    <property type="taxonomic scope" value="Eukaryota"/>
</dbReference>
<dbReference type="OrthoDB" id="514823at2759"/>
<dbReference type="HOGENOM" id="CLU_055143_0_0_1"/>
<dbReference type="Pfam" id="PF09507">
    <property type="entry name" value="CDC27"/>
    <property type="match status" value="1"/>
</dbReference>